<dbReference type="GeneID" id="85363795"/>
<evidence type="ECO:0000256" key="1">
    <source>
        <dbReference type="SAM" id="MobiDB-lite"/>
    </source>
</evidence>
<reference evidence="2" key="1">
    <citation type="submission" date="2023-06" db="EMBL/GenBank/DDBJ databases">
        <authorList>
            <consortium name="Lawrence Berkeley National Laboratory"/>
            <person name="Ahrendt S."/>
            <person name="Sahu N."/>
            <person name="Indic B."/>
            <person name="Wong-Bajracharya J."/>
            <person name="Merenyi Z."/>
            <person name="Ke H.-M."/>
            <person name="Monk M."/>
            <person name="Kocsube S."/>
            <person name="Drula E."/>
            <person name="Lipzen A."/>
            <person name="Balint B."/>
            <person name="Henrissat B."/>
            <person name="Andreopoulos B."/>
            <person name="Martin F.M."/>
            <person name="Harder C.B."/>
            <person name="Rigling D."/>
            <person name="Ford K.L."/>
            <person name="Foster G.D."/>
            <person name="Pangilinan J."/>
            <person name="Papanicolaou A."/>
            <person name="Barry K."/>
            <person name="LaButti K."/>
            <person name="Viragh M."/>
            <person name="Koriabine M."/>
            <person name="Yan M."/>
            <person name="Riley R."/>
            <person name="Champramary S."/>
            <person name="Plett K.L."/>
            <person name="Tsai I.J."/>
            <person name="Slot J."/>
            <person name="Sipos G."/>
            <person name="Plett J."/>
            <person name="Nagy L.G."/>
            <person name="Grigoriev I.V."/>
        </authorList>
    </citation>
    <scope>NUCLEOTIDE SEQUENCE</scope>
    <source>
        <strain evidence="2">CCBAS 213</strain>
    </source>
</reference>
<keyword evidence="3" id="KW-1185">Reference proteome</keyword>
<gene>
    <name evidence="2" type="ORF">EV420DRAFT_1748556</name>
</gene>
<feature type="compositionally biased region" description="Polar residues" evidence="1">
    <location>
        <begin position="85"/>
        <end position="96"/>
    </location>
</feature>
<feature type="region of interest" description="Disordered" evidence="1">
    <location>
        <begin position="43"/>
        <end position="96"/>
    </location>
</feature>
<dbReference type="EMBL" id="JAUEPS010000020">
    <property type="protein sequence ID" value="KAK0457858.1"/>
    <property type="molecule type" value="Genomic_DNA"/>
</dbReference>
<dbReference type="Proteomes" id="UP001175211">
    <property type="component" value="Unassembled WGS sequence"/>
</dbReference>
<evidence type="ECO:0000313" key="2">
    <source>
        <dbReference type="EMBL" id="KAK0457858.1"/>
    </source>
</evidence>
<proteinExistence type="predicted"/>
<dbReference type="RefSeq" id="XP_060330157.1">
    <property type="nucleotide sequence ID" value="XM_060480247.1"/>
</dbReference>
<comment type="caution">
    <text evidence="2">The sequence shown here is derived from an EMBL/GenBank/DDBJ whole genome shotgun (WGS) entry which is preliminary data.</text>
</comment>
<sequence length="121" mass="14077">MLDLSALQHDHFLLQLCNTREDLGRLEICDSWRGEEITLEFRARKKESASEKNRPRGLHDEKENEVWLNSENSVEHPKDRLNKARQPSTHKTGTATDQAMKLAWAKIQRKVMKTVIARAFP</sequence>
<dbReference type="AlphaFoldDB" id="A0AA39KFK4"/>
<evidence type="ECO:0000313" key="3">
    <source>
        <dbReference type="Proteomes" id="UP001175211"/>
    </source>
</evidence>
<feature type="compositionally biased region" description="Basic and acidic residues" evidence="1">
    <location>
        <begin position="43"/>
        <end position="65"/>
    </location>
</feature>
<accession>A0AA39KFK4</accession>
<protein>
    <submittedName>
        <fullName evidence="2">Uncharacterized protein</fullName>
    </submittedName>
</protein>
<feature type="compositionally biased region" description="Basic and acidic residues" evidence="1">
    <location>
        <begin position="73"/>
        <end position="82"/>
    </location>
</feature>
<name>A0AA39KFK4_ARMTA</name>
<organism evidence="2 3">
    <name type="scientific">Armillaria tabescens</name>
    <name type="common">Ringless honey mushroom</name>
    <name type="synonym">Agaricus tabescens</name>
    <dbReference type="NCBI Taxonomy" id="1929756"/>
    <lineage>
        <taxon>Eukaryota</taxon>
        <taxon>Fungi</taxon>
        <taxon>Dikarya</taxon>
        <taxon>Basidiomycota</taxon>
        <taxon>Agaricomycotina</taxon>
        <taxon>Agaricomycetes</taxon>
        <taxon>Agaricomycetidae</taxon>
        <taxon>Agaricales</taxon>
        <taxon>Marasmiineae</taxon>
        <taxon>Physalacriaceae</taxon>
        <taxon>Desarmillaria</taxon>
    </lineage>
</organism>